<dbReference type="Proteomes" id="UP000035036">
    <property type="component" value="Plasmid pGSUB1"/>
</dbReference>
<evidence type="ECO:0000313" key="2">
    <source>
        <dbReference type="Proteomes" id="UP000035036"/>
    </source>
</evidence>
<accession>A0A0B5FJ14</accession>
<dbReference type="EMBL" id="CP010312">
    <property type="protein sequence ID" value="AJF08172.1"/>
    <property type="molecule type" value="Genomic_DNA"/>
</dbReference>
<geneLocation type="plasmid" evidence="1 2">
    <name>pGSUB1</name>
</geneLocation>
<reference evidence="1 2" key="1">
    <citation type="journal article" date="2015" name="Genome Announc.">
        <title>Genomes of Geoalkalibacter ferrihydriticus Z-0531T and Geoalkalibacter subterraneus Red1T, Two Haloalkaliphilic Metal-Reducing Deltaproteobacteria.</title>
        <authorList>
            <person name="Badalamenti J.P."/>
            <person name="Krajmalnik-Brown R."/>
            <person name="Torres C.I."/>
            <person name="Bond D.R."/>
        </authorList>
    </citation>
    <scope>NUCLEOTIDE SEQUENCE [LARGE SCALE GENOMIC DNA]</scope>
    <source>
        <strain evidence="1 2">Red1</strain>
        <plasmid evidence="2">Plasmid pGSUB1</plasmid>
    </source>
</reference>
<dbReference type="KEGG" id="gsb:GSUB_16875"/>
<protein>
    <submittedName>
        <fullName evidence="1">Uncharacterized protein</fullName>
    </submittedName>
</protein>
<keyword evidence="2" id="KW-1185">Reference proteome</keyword>
<evidence type="ECO:0000313" key="1">
    <source>
        <dbReference type="EMBL" id="AJF08172.1"/>
    </source>
</evidence>
<sequence>MEEVMAKPTFAIVLPCVRVGVGNLLDVCEGKQRPEVWGIFTFDKPRRAVAGPAQDQPTYQEAVSVASKMAQEVITSIEVFPVADFWAIHLINQHGESIWFDDRWTRDEAVEQAAAYGLPVHIREGRSQIAA</sequence>
<proteinExistence type="predicted"/>
<organism evidence="1 2">
    <name type="scientific">Geoalkalibacter subterraneus</name>
    <dbReference type="NCBI Taxonomy" id="483547"/>
    <lineage>
        <taxon>Bacteria</taxon>
        <taxon>Pseudomonadati</taxon>
        <taxon>Thermodesulfobacteriota</taxon>
        <taxon>Desulfuromonadia</taxon>
        <taxon>Desulfuromonadales</taxon>
        <taxon>Geoalkalibacteraceae</taxon>
        <taxon>Geoalkalibacter</taxon>
    </lineage>
</organism>
<dbReference type="AlphaFoldDB" id="A0A0B5FJ14"/>
<gene>
    <name evidence="1" type="ORF">GSUB_16875</name>
</gene>
<dbReference type="HOGENOM" id="CLU_1924570_0_0_7"/>
<keyword evidence="1" id="KW-0614">Plasmid</keyword>
<name>A0A0B5FJ14_9BACT</name>